<dbReference type="STRING" id="1236973.JCM9157_2776"/>
<dbReference type="GO" id="GO:0005886">
    <property type="term" value="C:plasma membrane"/>
    <property type="evidence" value="ECO:0007669"/>
    <property type="project" value="UniProtKB-SubCell"/>
</dbReference>
<evidence type="ECO:0000256" key="1">
    <source>
        <dbReference type="ARBA" id="ARBA00004236"/>
    </source>
</evidence>
<dbReference type="OrthoDB" id="9787430at2"/>
<sequence>MHTVYLIAFMVLIGAVIGGLTNSLAIKMLFRPYKEIRIKSWRVPFTPGLIPKRHDELAIQLGKMVVDYLITAEGLGKKLKSSVFSEGMISWLRVEAQKVLTSNKSAAQLIEENMRINQPKKVMLEKTESFVQKGLSQFLEENRERTLSDLLPETLQQTVDSKLPDITQYILDRGQAYLESPEGKEKVSVMIDRFLIQKGTLGNMISMFLGNERLVDKVQPELLKFLRDQGTYQLLLTLLENELVKWKGKQLKDFENYINQEEVVSFVVHTVHKHVPFFEWIDQPMEEWSGAYSDFVMNNLIPRGVELALTVLSSHLEELLKKFHLEDIVTEQVKTFSVERLEELVLSISKKEFKMITYLGALLGGVIGFIQSLIVLLIG</sequence>
<feature type="transmembrane region" description="Helical" evidence="6">
    <location>
        <begin position="6"/>
        <end position="30"/>
    </location>
</feature>
<name>W4QWF2_HALA3</name>
<proteinExistence type="inferred from homology"/>
<gene>
    <name evidence="7" type="ORF">JCM9157_2776</name>
</gene>
<dbReference type="EMBL" id="BAUV01000021">
    <property type="protein sequence ID" value="GAE35659.1"/>
    <property type="molecule type" value="Genomic_DNA"/>
</dbReference>
<evidence type="ECO:0000256" key="5">
    <source>
        <dbReference type="ARBA" id="ARBA00023136"/>
    </source>
</evidence>
<accession>W4QWF2</accession>
<dbReference type="Proteomes" id="UP000018896">
    <property type="component" value="Unassembled WGS sequence"/>
</dbReference>
<feature type="transmembrane region" description="Helical" evidence="6">
    <location>
        <begin position="356"/>
        <end position="378"/>
    </location>
</feature>
<dbReference type="InterPro" id="IPR007383">
    <property type="entry name" value="DUF445"/>
</dbReference>
<comment type="subcellular location">
    <subcellularLocation>
        <location evidence="1">Cell membrane</location>
    </subcellularLocation>
</comment>
<keyword evidence="3 6" id="KW-0812">Transmembrane</keyword>
<keyword evidence="5 6" id="KW-0472">Membrane</keyword>
<dbReference type="eggNOG" id="COG4399">
    <property type="taxonomic scope" value="Bacteria"/>
</dbReference>
<evidence type="ECO:0000313" key="8">
    <source>
        <dbReference type="Proteomes" id="UP000018896"/>
    </source>
</evidence>
<keyword evidence="4 6" id="KW-1133">Transmembrane helix</keyword>
<dbReference type="AlphaFoldDB" id="W4QWF2"/>
<evidence type="ECO:0000256" key="6">
    <source>
        <dbReference type="SAM" id="Phobius"/>
    </source>
</evidence>
<dbReference type="InterPro" id="IPR016991">
    <property type="entry name" value="UCP032178"/>
</dbReference>
<evidence type="ECO:0000256" key="2">
    <source>
        <dbReference type="ARBA" id="ARBA00008053"/>
    </source>
</evidence>
<evidence type="ECO:0008006" key="9">
    <source>
        <dbReference type="Google" id="ProtNLM"/>
    </source>
</evidence>
<comment type="similarity">
    <text evidence="2">Belongs to the UPF0754 family.</text>
</comment>
<dbReference type="PIRSF" id="PIRSF032178">
    <property type="entry name" value="UCP032178"/>
    <property type="match status" value="1"/>
</dbReference>
<dbReference type="Pfam" id="PF04286">
    <property type="entry name" value="DUF445"/>
    <property type="match status" value="1"/>
</dbReference>
<evidence type="ECO:0000256" key="3">
    <source>
        <dbReference type="ARBA" id="ARBA00022692"/>
    </source>
</evidence>
<comment type="caution">
    <text evidence="7">The sequence shown here is derived from an EMBL/GenBank/DDBJ whole genome shotgun (WGS) entry which is preliminary data.</text>
</comment>
<dbReference type="PANTHER" id="PTHR35791">
    <property type="entry name" value="UPF0754 MEMBRANE PROTEIN YHEB"/>
    <property type="match status" value="1"/>
</dbReference>
<dbReference type="PANTHER" id="PTHR35791:SF1">
    <property type="entry name" value="UPF0754 MEMBRANE PROTEIN YHEB"/>
    <property type="match status" value="1"/>
</dbReference>
<protein>
    <recommendedName>
        <fullName evidence="9">DUF445 family protein</fullName>
    </recommendedName>
</protein>
<reference evidence="7 8" key="1">
    <citation type="journal article" date="2014" name="Genome Announc.">
        <title>Draft Genome Sequences of Three Alkaliphilic Bacillus Strains, Bacillus wakoensis JCM 9140T, Bacillus akibai JCM 9157T, and Bacillus hemicellulosilyticus JCM 9152T.</title>
        <authorList>
            <person name="Yuki M."/>
            <person name="Oshima K."/>
            <person name="Suda W."/>
            <person name="Oshida Y."/>
            <person name="Kitamura K."/>
            <person name="Iida T."/>
            <person name="Hattori M."/>
            <person name="Ohkuma M."/>
        </authorList>
    </citation>
    <scope>NUCLEOTIDE SEQUENCE [LARGE SCALE GENOMIC DNA]</scope>
    <source>
        <strain evidence="7 8">JCM 9157</strain>
    </source>
</reference>
<organism evidence="7 8">
    <name type="scientific">Halalkalibacter akibai (strain ATCC 43226 / DSM 21942 / CIP 109018 / JCM 9157 / 1139)</name>
    <name type="common">Bacillus akibai</name>
    <dbReference type="NCBI Taxonomy" id="1236973"/>
    <lineage>
        <taxon>Bacteria</taxon>
        <taxon>Bacillati</taxon>
        <taxon>Bacillota</taxon>
        <taxon>Bacilli</taxon>
        <taxon>Bacillales</taxon>
        <taxon>Bacillaceae</taxon>
        <taxon>Halalkalibacter</taxon>
    </lineage>
</organism>
<evidence type="ECO:0000313" key="7">
    <source>
        <dbReference type="EMBL" id="GAE35659.1"/>
    </source>
</evidence>
<evidence type="ECO:0000256" key="4">
    <source>
        <dbReference type="ARBA" id="ARBA00022989"/>
    </source>
</evidence>
<keyword evidence="8" id="KW-1185">Reference proteome</keyword>